<dbReference type="EMBL" id="AP027272">
    <property type="protein sequence ID" value="BDX07769.1"/>
    <property type="molecule type" value="Genomic_DNA"/>
</dbReference>
<reference evidence="2" key="1">
    <citation type="submission" date="2023-01" db="EMBL/GenBank/DDBJ databases">
        <title>Complete genome sequence of Planctobacterium marinum strain Dej080120_11.</title>
        <authorList>
            <person name="Ueki S."/>
            <person name="Maruyama F."/>
        </authorList>
    </citation>
    <scope>NUCLEOTIDE SEQUENCE</scope>
    <source>
        <strain evidence="2">Dej080120_11</strain>
    </source>
</reference>
<organism evidence="2 3">
    <name type="scientific">Planctobacterium marinum</name>
    <dbReference type="NCBI Taxonomy" id="1631968"/>
    <lineage>
        <taxon>Bacteria</taxon>
        <taxon>Pseudomonadati</taxon>
        <taxon>Pseudomonadota</taxon>
        <taxon>Gammaproteobacteria</taxon>
        <taxon>Alteromonadales</taxon>
        <taxon>Alteromonadaceae</taxon>
        <taxon>Planctobacterium</taxon>
    </lineage>
</organism>
<evidence type="ECO:0000313" key="3">
    <source>
        <dbReference type="Proteomes" id="UP001333710"/>
    </source>
</evidence>
<dbReference type="InterPro" id="IPR055259">
    <property type="entry name" value="YkvP/CgeB_Glyco_trans-like"/>
</dbReference>
<accession>A0AA48HTN0</accession>
<protein>
    <recommendedName>
        <fullName evidence="1">Spore protein YkvP/CgeB glycosyl transferase-like domain-containing protein</fullName>
    </recommendedName>
</protein>
<dbReference type="Pfam" id="PF13524">
    <property type="entry name" value="Glyco_trans_1_2"/>
    <property type="match status" value="1"/>
</dbReference>
<dbReference type="RefSeq" id="WP_338293867.1">
    <property type="nucleotide sequence ID" value="NZ_AP027272.1"/>
</dbReference>
<evidence type="ECO:0000313" key="2">
    <source>
        <dbReference type="EMBL" id="BDX07769.1"/>
    </source>
</evidence>
<gene>
    <name evidence="2" type="ORF">MACH26_32900</name>
</gene>
<sequence length="410" mass="47487">MNRDIKIARIVAAHYPEFIRSIYANNPELKSAPYSEQRDVIKEQEFHQYFGYEDHFRGMGVEAIDIVWDLESLQLQWAKEQGLSLDYDFLTEDKMQVIMSILVEQLRRFKPDVLFVHNARLYEGGFWQYIKERVPSIRWITCTMGFPLRNKMQAYGIDSFLCCVPSFMQEKYSGTVEKELFYYCYDARPQKTHKNIPFSFFGSTGNCGTMHHRTRYEYLLGLTYNADLKVYGKESSKIYTDNQRAVWSDYLKELRNSSDSAKVLSICKEIADKKNPVVPPLAFFNHQAVRAGLFGKAYLDGLADSLVTFNIHTEHAYGDVGNMRMFEATGNGACMMVEHGRNIQHLFEPDTEVVTYRSIGEAVDKAQWLLQNPAKAKEIGAAGYLKTKTHHSFRSRAEQVIEHFNRVLQK</sequence>
<name>A0AA48HTN0_9ALTE</name>
<dbReference type="KEGG" id="pmaw:MACH26_32900"/>
<dbReference type="AlphaFoldDB" id="A0AA48HTN0"/>
<keyword evidence="3" id="KW-1185">Reference proteome</keyword>
<feature type="domain" description="Spore protein YkvP/CgeB glycosyl transferase-like" evidence="1">
    <location>
        <begin position="287"/>
        <end position="401"/>
    </location>
</feature>
<proteinExistence type="predicted"/>
<dbReference type="Proteomes" id="UP001333710">
    <property type="component" value="Chromosome"/>
</dbReference>
<evidence type="ECO:0000259" key="1">
    <source>
        <dbReference type="Pfam" id="PF13524"/>
    </source>
</evidence>